<dbReference type="eggNOG" id="ENOG5032YBC">
    <property type="taxonomic scope" value="Bacteria"/>
</dbReference>
<name>B4VPX4_9CYAN</name>
<dbReference type="HOGENOM" id="CLU_1871567_0_0_3"/>
<organism evidence="1 2">
    <name type="scientific">Coleofasciculus chthonoplastes PCC 7420</name>
    <dbReference type="NCBI Taxonomy" id="118168"/>
    <lineage>
        <taxon>Bacteria</taxon>
        <taxon>Bacillati</taxon>
        <taxon>Cyanobacteriota</taxon>
        <taxon>Cyanophyceae</taxon>
        <taxon>Coleofasciculales</taxon>
        <taxon>Coleofasciculaceae</taxon>
        <taxon>Coleofasciculus</taxon>
    </lineage>
</organism>
<dbReference type="EMBL" id="DS989847">
    <property type="protein sequence ID" value="EDX75924.1"/>
    <property type="molecule type" value="Genomic_DNA"/>
</dbReference>
<evidence type="ECO:0000313" key="2">
    <source>
        <dbReference type="Proteomes" id="UP000003835"/>
    </source>
</evidence>
<gene>
    <name evidence="1" type="ORF">MC7420_5358</name>
</gene>
<accession>B4VPX4</accession>
<reference evidence="1 2" key="1">
    <citation type="submission" date="2008-07" db="EMBL/GenBank/DDBJ databases">
        <authorList>
            <person name="Tandeau de Marsac N."/>
            <person name="Ferriera S."/>
            <person name="Johnson J."/>
            <person name="Kravitz S."/>
            <person name="Beeson K."/>
            <person name="Sutton G."/>
            <person name="Rogers Y.-H."/>
            <person name="Friedman R."/>
            <person name="Frazier M."/>
            <person name="Venter J.C."/>
        </authorList>
    </citation>
    <scope>NUCLEOTIDE SEQUENCE [LARGE SCALE GENOMIC DNA]</scope>
    <source>
        <strain evidence="1 2">PCC 7420</strain>
    </source>
</reference>
<dbReference type="AlphaFoldDB" id="B4VPX4"/>
<proteinExistence type="predicted"/>
<dbReference type="STRING" id="118168.MC7420_5358"/>
<dbReference type="OrthoDB" id="511993at2"/>
<sequence length="136" mass="15520">MDEWSKSFLESLESLVDVVDEVVVEVADIIEDFAEEWQNTIGAEIDKCLEDIFEPIIEIYLEYDEIDMTTDSDMGFTYPGDPTPERHPACIGCRHYHGQVYGGNLLVCGMHPYGWDGDNCPDWESNPSIDDDFNPF</sequence>
<evidence type="ECO:0000313" key="1">
    <source>
        <dbReference type="EMBL" id="EDX75924.1"/>
    </source>
</evidence>
<dbReference type="RefSeq" id="WP_006100404.1">
    <property type="nucleotide sequence ID" value="NZ_DS989847.1"/>
</dbReference>
<dbReference type="Proteomes" id="UP000003835">
    <property type="component" value="Unassembled WGS sequence"/>
</dbReference>
<protein>
    <submittedName>
        <fullName evidence="1">Uncharacterized protein</fullName>
    </submittedName>
</protein>
<keyword evidence="2" id="KW-1185">Reference proteome</keyword>